<evidence type="ECO:0000313" key="2">
    <source>
        <dbReference type="Proteomes" id="UP000184499"/>
    </source>
</evidence>
<dbReference type="OMA" id="GHQYAEP"/>
<dbReference type="VEuPathDB" id="FungiDB:ASPBRDRAFT_76455"/>
<dbReference type="OrthoDB" id="5357075at2759"/>
<dbReference type="RefSeq" id="XP_067478047.1">
    <property type="nucleotide sequence ID" value="XM_067629316.1"/>
</dbReference>
<organism evidence="1 2">
    <name type="scientific">Aspergillus brasiliensis (strain CBS 101740 / IMI 381727 / IBT 21946)</name>
    <dbReference type="NCBI Taxonomy" id="767769"/>
    <lineage>
        <taxon>Eukaryota</taxon>
        <taxon>Fungi</taxon>
        <taxon>Dikarya</taxon>
        <taxon>Ascomycota</taxon>
        <taxon>Pezizomycotina</taxon>
        <taxon>Eurotiomycetes</taxon>
        <taxon>Eurotiomycetidae</taxon>
        <taxon>Eurotiales</taxon>
        <taxon>Aspergillaceae</taxon>
        <taxon>Aspergillus</taxon>
        <taxon>Aspergillus subgen. Circumdati</taxon>
    </lineage>
</organism>
<gene>
    <name evidence="1" type="ORF">ASPBRDRAFT_76455</name>
</gene>
<evidence type="ECO:0000313" key="1">
    <source>
        <dbReference type="EMBL" id="OJJ70799.1"/>
    </source>
</evidence>
<protein>
    <submittedName>
        <fullName evidence="1">Uncharacterized protein</fullName>
    </submittedName>
</protein>
<name>A0A1L9UGJ7_ASPBC</name>
<accession>A0A1L9UGJ7</accession>
<dbReference type="GeneID" id="93581803"/>
<dbReference type="EMBL" id="KV878686">
    <property type="protein sequence ID" value="OJJ70799.1"/>
    <property type="molecule type" value="Genomic_DNA"/>
</dbReference>
<dbReference type="STRING" id="767769.A0A1L9UGJ7"/>
<dbReference type="AlphaFoldDB" id="A0A1L9UGJ7"/>
<dbReference type="Proteomes" id="UP000184499">
    <property type="component" value="Unassembled WGS sequence"/>
</dbReference>
<proteinExistence type="predicted"/>
<reference evidence="2" key="1">
    <citation type="journal article" date="2017" name="Genome Biol.">
        <title>Comparative genomics reveals high biological diversity and specific adaptations in the industrially and medically important fungal genus Aspergillus.</title>
        <authorList>
            <person name="de Vries R.P."/>
            <person name="Riley R."/>
            <person name="Wiebenga A."/>
            <person name="Aguilar-Osorio G."/>
            <person name="Amillis S."/>
            <person name="Uchima C.A."/>
            <person name="Anderluh G."/>
            <person name="Asadollahi M."/>
            <person name="Askin M."/>
            <person name="Barry K."/>
            <person name="Battaglia E."/>
            <person name="Bayram O."/>
            <person name="Benocci T."/>
            <person name="Braus-Stromeyer S.A."/>
            <person name="Caldana C."/>
            <person name="Canovas D."/>
            <person name="Cerqueira G.C."/>
            <person name="Chen F."/>
            <person name="Chen W."/>
            <person name="Choi C."/>
            <person name="Clum A."/>
            <person name="Dos Santos R.A."/>
            <person name="Damasio A.R."/>
            <person name="Diallinas G."/>
            <person name="Emri T."/>
            <person name="Fekete E."/>
            <person name="Flipphi M."/>
            <person name="Freyberg S."/>
            <person name="Gallo A."/>
            <person name="Gournas C."/>
            <person name="Habgood R."/>
            <person name="Hainaut M."/>
            <person name="Harispe M.L."/>
            <person name="Henrissat B."/>
            <person name="Hilden K.S."/>
            <person name="Hope R."/>
            <person name="Hossain A."/>
            <person name="Karabika E."/>
            <person name="Karaffa L."/>
            <person name="Karanyi Z."/>
            <person name="Krasevec N."/>
            <person name="Kuo A."/>
            <person name="Kusch H."/>
            <person name="LaButti K."/>
            <person name="Lagendijk E.L."/>
            <person name="Lapidus A."/>
            <person name="Levasseur A."/>
            <person name="Lindquist E."/>
            <person name="Lipzen A."/>
            <person name="Logrieco A.F."/>
            <person name="MacCabe A."/>
            <person name="Maekelae M.R."/>
            <person name="Malavazi I."/>
            <person name="Melin P."/>
            <person name="Meyer V."/>
            <person name="Mielnichuk N."/>
            <person name="Miskei M."/>
            <person name="Molnar A.P."/>
            <person name="Mule G."/>
            <person name="Ngan C.Y."/>
            <person name="Orejas M."/>
            <person name="Orosz E."/>
            <person name="Ouedraogo J.P."/>
            <person name="Overkamp K.M."/>
            <person name="Park H.-S."/>
            <person name="Perrone G."/>
            <person name="Piumi F."/>
            <person name="Punt P.J."/>
            <person name="Ram A.F."/>
            <person name="Ramon A."/>
            <person name="Rauscher S."/>
            <person name="Record E."/>
            <person name="Riano-Pachon D.M."/>
            <person name="Robert V."/>
            <person name="Roehrig J."/>
            <person name="Ruller R."/>
            <person name="Salamov A."/>
            <person name="Salih N.S."/>
            <person name="Samson R.A."/>
            <person name="Sandor E."/>
            <person name="Sanguinetti M."/>
            <person name="Schuetze T."/>
            <person name="Sepcic K."/>
            <person name="Shelest E."/>
            <person name="Sherlock G."/>
            <person name="Sophianopoulou V."/>
            <person name="Squina F.M."/>
            <person name="Sun H."/>
            <person name="Susca A."/>
            <person name="Todd R.B."/>
            <person name="Tsang A."/>
            <person name="Unkles S.E."/>
            <person name="van de Wiele N."/>
            <person name="van Rossen-Uffink D."/>
            <person name="Oliveira J.V."/>
            <person name="Vesth T.C."/>
            <person name="Visser J."/>
            <person name="Yu J.-H."/>
            <person name="Zhou M."/>
            <person name="Andersen M.R."/>
            <person name="Archer D.B."/>
            <person name="Baker S.E."/>
            <person name="Benoit I."/>
            <person name="Brakhage A.A."/>
            <person name="Braus G.H."/>
            <person name="Fischer R."/>
            <person name="Frisvad J.C."/>
            <person name="Goldman G.H."/>
            <person name="Houbraken J."/>
            <person name="Oakley B."/>
            <person name="Pocsi I."/>
            <person name="Scazzocchio C."/>
            <person name="Seiboth B."/>
            <person name="vanKuyk P.A."/>
            <person name="Wortman J."/>
            <person name="Dyer P.S."/>
            <person name="Grigoriev I.V."/>
        </authorList>
    </citation>
    <scope>NUCLEOTIDE SEQUENCE [LARGE SCALE GENOMIC DNA]</scope>
    <source>
        <strain evidence="2">CBS 101740 / IMI 381727 / IBT 21946</strain>
    </source>
</reference>
<sequence>MSSSILHSCPCCGKVTDISNALAAFIENPFCSQCGLSASQSDLKLQDDLSALFEKRMNIGMPLSPEENVEVQQPAPSSPIVYSITQHYHHSAHVARQNATRPLEGVPRHDNNAAVNETLRQQHVDPLTLSAKQMELFEHAMPEQQSRLIQMWQISPEHSYAATSNVAEVGLSNWESPDVTGTVGHVPNPLGWTAAGGDREMCDVPDRSENEDDGNQYAEPYMVTGYETIARERNAPPAGQPAHIVAEPTTGSPYRLSSDPVYYAQCRRWWEPTQQSSMEYQYGLFDEMNRHSHCGLVQPR</sequence>
<keyword evidence="2" id="KW-1185">Reference proteome</keyword>